<dbReference type="Gene3D" id="3.30.70.330">
    <property type="match status" value="2"/>
</dbReference>
<dbReference type="SUPFAM" id="SSF54928">
    <property type="entry name" value="RNA-binding domain, RBD"/>
    <property type="match status" value="2"/>
</dbReference>
<dbReference type="EMBL" id="BAABUJ010000007">
    <property type="protein sequence ID" value="GAA5797314.1"/>
    <property type="molecule type" value="Genomic_DNA"/>
</dbReference>
<evidence type="ECO:0000259" key="9">
    <source>
        <dbReference type="PROSITE" id="PS50102"/>
    </source>
</evidence>
<comment type="function">
    <text evidence="1">Involved in pre-25S rRNA processing.</text>
</comment>
<accession>A0ABP9XR90</accession>
<evidence type="ECO:0000256" key="8">
    <source>
        <dbReference type="SAM" id="MobiDB-lite"/>
    </source>
</evidence>
<dbReference type="InterPro" id="IPR000504">
    <property type="entry name" value="RRM_dom"/>
</dbReference>
<evidence type="ECO:0000313" key="10">
    <source>
        <dbReference type="EMBL" id="GAA5797314.1"/>
    </source>
</evidence>
<feature type="region of interest" description="Disordered" evidence="8">
    <location>
        <begin position="290"/>
        <end position="326"/>
    </location>
</feature>
<evidence type="ECO:0000256" key="7">
    <source>
        <dbReference type="PROSITE-ProRule" id="PRU00176"/>
    </source>
</evidence>
<organism evidence="10 11">
    <name type="scientific">Helicostylum pulchrum</name>
    <dbReference type="NCBI Taxonomy" id="562976"/>
    <lineage>
        <taxon>Eukaryota</taxon>
        <taxon>Fungi</taxon>
        <taxon>Fungi incertae sedis</taxon>
        <taxon>Mucoromycota</taxon>
        <taxon>Mucoromycotina</taxon>
        <taxon>Mucoromycetes</taxon>
        <taxon>Mucorales</taxon>
        <taxon>Mucorineae</taxon>
        <taxon>Mucoraceae</taxon>
        <taxon>Helicostylum</taxon>
    </lineage>
</organism>
<keyword evidence="11" id="KW-1185">Reference proteome</keyword>
<comment type="similarity">
    <text evidence="3">Belongs to the RRM RBM34 family.</text>
</comment>
<feature type="domain" description="RRM" evidence="9">
    <location>
        <begin position="208"/>
        <end position="286"/>
    </location>
</feature>
<reference evidence="10 11" key="1">
    <citation type="submission" date="2024-04" db="EMBL/GenBank/DDBJ databases">
        <title>genome sequences of Mucor flavus KT1a and Helicostylum pulchrum KT1b strains isolation_sourced from the surface of a dry-aged beef.</title>
        <authorList>
            <person name="Toyotome T."/>
            <person name="Hosono M."/>
            <person name="Torimaru M."/>
            <person name="Fukuda K."/>
            <person name="Mikami N."/>
        </authorList>
    </citation>
    <scope>NUCLEOTIDE SEQUENCE [LARGE SCALE GENOMIC DNA]</scope>
    <source>
        <strain evidence="10 11">KT1b</strain>
    </source>
</reference>
<dbReference type="Pfam" id="PF00076">
    <property type="entry name" value="RRM_1"/>
    <property type="match status" value="1"/>
</dbReference>
<evidence type="ECO:0000256" key="4">
    <source>
        <dbReference type="ARBA" id="ARBA00015520"/>
    </source>
</evidence>
<evidence type="ECO:0000256" key="6">
    <source>
        <dbReference type="ARBA" id="ARBA00023242"/>
    </source>
</evidence>
<proteinExistence type="inferred from homology"/>
<dbReference type="InterPro" id="IPR035979">
    <property type="entry name" value="RBD_domain_sf"/>
</dbReference>
<evidence type="ECO:0000256" key="1">
    <source>
        <dbReference type="ARBA" id="ARBA00002475"/>
    </source>
</evidence>
<keyword evidence="6" id="KW-0539">Nucleus</keyword>
<gene>
    <name evidence="10" type="ORF">HPULCUR_002695</name>
</gene>
<dbReference type="PANTHER" id="PTHR23236:SF25">
    <property type="entry name" value="RNA-BINDING PROTEIN 34"/>
    <property type="match status" value="1"/>
</dbReference>
<keyword evidence="5 7" id="KW-0694">RNA-binding</keyword>
<dbReference type="PANTHER" id="PTHR23236">
    <property type="entry name" value="EUKARYOTIC TRANSLATION INITIATION FACTOR 4B/4H"/>
    <property type="match status" value="1"/>
</dbReference>
<evidence type="ECO:0000256" key="2">
    <source>
        <dbReference type="ARBA" id="ARBA00004604"/>
    </source>
</evidence>
<sequence length="361" mass="40614">MSGLLSTPIKVDSHLDDLFKSSAGKSEIAVKPILSEEVIANVQKKKTVLGKQDKNKAFLGFLKAKDLLSKANKRKAEEYEDEKSGKKAKKELTLEEKAEKELRTVFVGNLPVECIDKEGYKQLEARFKECGKIESIRFRSVAFSEPMDRKSAFISRKLHTSRDVLNAYIVFATRESADKACELNGVVFMDKHLRVDGASNNKQHDRKRSVFLGGLPFDAEEEELWKFFDVCGEIESVRAVRDSKINVGKGFGYVQFKERESVDAALALTDKKFRDKIKIRIQRCKIPVSEGGIRDTKKKNNSKAGGSKKQNALRRQSGKAGKLIPDAKRFEGVRATKDDGKKFKVVKSSKKKAAIKKYGKK</sequence>
<evidence type="ECO:0000313" key="11">
    <source>
        <dbReference type="Proteomes" id="UP001476247"/>
    </source>
</evidence>
<evidence type="ECO:0000256" key="5">
    <source>
        <dbReference type="ARBA" id="ARBA00022884"/>
    </source>
</evidence>
<dbReference type="InterPro" id="IPR012677">
    <property type="entry name" value="Nucleotide-bd_a/b_plait_sf"/>
</dbReference>
<dbReference type="PROSITE" id="PS50102">
    <property type="entry name" value="RRM"/>
    <property type="match status" value="2"/>
</dbReference>
<feature type="domain" description="RRM" evidence="9">
    <location>
        <begin position="103"/>
        <end position="200"/>
    </location>
</feature>
<comment type="subcellular location">
    <subcellularLocation>
        <location evidence="2">Nucleus</location>
        <location evidence="2">Nucleolus</location>
    </subcellularLocation>
</comment>
<evidence type="ECO:0000256" key="3">
    <source>
        <dbReference type="ARBA" id="ARBA00007077"/>
    </source>
</evidence>
<dbReference type="SMART" id="SM00360">
    <property type="entry name" value="RRM"/>
    <property type="match status" value="2"/>
</dbReference>
<dbReference type="Proteomes" id="UP001476247">
    <property type="component" value="Unassembled WGS sequence"/>
</dbReference>
<name>A0ABP9XR90_9FUNG</name>
<protein>
    <recommendedName>
        <fullName evidence="4">Nucleolar protein 12</fullName>
    </recommendedName>
</protein>
<dbReference type="CDD" id="cd12395">
    <property type="entry name" value="RRM2_RBM34"/>
    <property type="match status" value="1"/>
</dbReference>
<comment type="caution">
    <text evidence="10">The sequence shown here is derived from an EMBL/GenBank/DDBJ whole genome shotgun (WGS) entry which is preliminary data.</text>
</comment>
<dbReference type="InterPro" id="IPR034221">
    <property type="entry name" value="RBM34_RRM2"/>
</dbReference>